<gene>
    <name evidence="1" type="ORF">SAMN05421687_1076</name>
</gene>
<dbReference type="Proteomes" id="UP000187608">
    <property type="component" value="Unassembled WGS sequence"/>
</dbReference>
<dbReference type="PANTHER" id="PTHR32432:SF3">
    <property type="entry name" value="ETHANOLAMINE UTILIZATION PROTEIN EUTJ"/>
    <property type="match status" value="1"/>
</dbReference>
<dbReference type="PANTHER" id="PTHR32432">
    <property type="entry name" value="CELL DIVISION PROTEIN FTSA-RELATED"/>
    <property type="match status" value="1"/>
</dbReference>
<accession>A0A1N7JMN2</accession>
<dbReference type="Gene3D" id="3.30.420.40">
    <property type="match status" value="2"/>
</dbReference>
<dbReference type="EMBL" id="FTOC01000007">
    <property type="protein sequence ID" value="SIS50622.1"/>
    <property type="molecule type" value="Genomic_DNA"/>
</dbReference>
<dbReference type="RefSeq" id="WP_076559331.1">
    <property type="nucleotide sequence ID" value="NZ_FTOC01000007.1"/>
</dbReference>
<dbReference type="InterPro" id="IPR050696">
    <property type="entry name" value="FtsA/MreB"/>
</dbReference>
<dbReference type="Gene3D" id="3.30.1490.300">
    <property type="match status" value="1"/>
</dbReference>
<proteinExistence type="predicted"/>
<name>A0A1N7JMN2_9BACI</name>
<reference evidence="2" key="1">
    <citation type="submission" date="2017-01" db="EMBL/GenBank/DDBJ databases">
        <authorList>
            <person name="Varghese N."/>
            <person name="Submissions S."/>
        </authorList>
    </citation>
    <scope>NUCLEOTIDE SEQUENCE [LARGE SCALE GENOMIC DNA]</scope>
    <source>
        <strain evidence="2">DSM 23127</strain>
    </source>
</reference>
<protein>
    <submittedName>
        <fullName evidence="1">Type IV pilus assembly protein PilM</fullName>
    </submittedName>
</protein>
<dbReference type="OrthoDB" id="2690797at2"/>
<dbReference type="AlphaFoldDB" id="A0A1N7JMN2"/>
<organism evidence="1 2">
    <name type="scientific">Salimicrobium flavidum</name>
    <dbReference type="NCBI Taxonomy" id="570947"/>
    <lineage>
        <taxon>Bacteria</taxon>
        <taxon>Bacillati</taxon>
        <taxon>Bacillota</taxon>
        <taxon>Bacilli</taxon>
        <taxon>Bacillales</taxon>
        <taxon>Bacillaceae</taxon>
        <taxon>Salimicrobium</taxon>
    </lineage>
</organism>
<dbReference type="STRING" id="570947.SAMN05421687_1076"/>
<sequence length="314" mass="36617">MFRNKKELYISFKNHVLRYGVIEEGRMEGFGELRLPSSVVDEGTIHDEGRFQRIVEEIVDEHGLKRSEAVIQLLDQHVLVRTVEIPEFVPEEEIKGYIYSQLGETIHLPYEDPVVDYARIEKSDFILLFAYPSFHVNQLEGSLKKAKLKVRAADVSFLSLYRCYEYGRVPEKDEHLLFVDWNLDGVSVTGYYKDIPRFSRFMKSDLPSDYWEVKENSGEVHFKAKEEEIDFVRDYIQEQISELDKLMNFYRYSVSKDQKPVTGIVLSGDFPEIEYVRNAAETQLRVSVEYIAGDVLENGVPFKYADVTGLSYRE</sequence>
<keyword evidence="2" id="KW-1185">Reference proteome</keyword>
<evidence type="ECO:0000313" key="2">
    <source>
        <dbReference type="Proteomes" id="UP000187608"/>
    </source>
</evidence>
<evidence type="ECO:0000313" key="1">
    <source>
        <dbReference type="EMBL" id="SIS50622.1"/>
    </source>
</evidence>